<feature type="compositionally biased region" description="Polar residues" evidence="1">
    <location>
        <begin position="53"/>
        <end position="62"/>
    </location>
</feature>
<accession>A0A183B5B2</accession>
<dbReference type="AlphaFoldDB" id="A0A183B5B2"/>
<dbReference type="WBParaSite" id="ECPE_0001443701-mRNA-1">
    <property type="protein sequence ID" value="ECPE_0001443701-mRNA-1"/>
    <property type="gene ID" value="ECPE_0001443701"/>
</dbReference>
<reference evidence="2" key="1">
    <citation type="submission" date="2016-06" db="UniProtKB">
        <authorList>
            <consortium name="WormBaseParasite"/>
        </authorList>
    </citation>
    <scope>IDENTIFICATION</scope>
</reference>
<organism evidence="2">
    <name type="scientific">Echinostoma caproni</name>
    <dbReference type="NCBI Taxonomy" id="27848"/>
    <lineage>
        <taxon>Eukaryota</taxon>
        <taxon>Metazoa</taxon>
        <taxon>Spiralia</taxon>
        <taxon>Lophotrochozoa</taxon>
        <taxon>Platyhelminthes</taxon>
        <taxon>Trematoda</taxon>
        <taxon>Digenea</taxon>
        <taxon>Plagiorchiida</taxon>
        <taxon>Echinostomata</taxon>
        <taxon>Echinostomatoidea</taxon>
        <taxon>Echinostomatidae</taxon>
        <taxon>Echinostoma</taxon>
    </lineage>
</organism>
<evidence type="ECO:0000313" key="2">
    <source>
        <dbReference type="WBParaSite" id="ECPE_0001443701-mRNA-1"/>
    </source>
</evidence>
<evidence type="ECO:0000256" key="1">
    <source>
        <dbReference type="SAM" id="MobiDB-lite"/>
    </source>
</evidence>
<name>A0A183B5B2_9TREM</name>
<feature type="region of interest" description="Disordered" evidence="1">
    <location>
        <begin position="53"/>
        <end position="75"/>
    </location>
</feature>
<sequence length="182" mass="19794">LDPSSSSFGLRGFYSVKFEEHRYHHMLREGTCPGLILLRALFFLPSLESSSQENSKYESQTDAAGAPPAGKSDNWRDCGDVDVNVELKLELEIVKLEVEAAGAMRRAAEAKSRAAELLRHGAKIEYVKTVPLPCHIGGSSPELPVIDPGCSDREKCNGSAGLKSPGVKNPTIEDMDKLDLLL</sequence>
<proteinExistence type="predicted"/>
<protein>
    <submittedName>
        <fullName evidence="2">HYPK_UBA domain-containing protein</fullName>
    </submittedName>
</protein>